<evidence type="ECO:0000259" key="4">
    <source>
        <dbReference type="Pfam" id="PF02230"/>
    </source>
</evidence>
<comment type="caution">
    <text evidence="5">The sequence shown here is derived from an EMBL/GenBank/DDBJ whole genome shotgun (WGS) entry which is preliminary data.</text>
</comment>
<keyword evidence="1" id="KW-0732">Signal</keyword>
<reference evidence="5 6" key="1">
    <citation type="submission" date="2018-05" db="EMBL/GenBank/DDBJ databases">
        <title>Micromonospora atacamensis sp. nov., a novel actinobacteria isolated from high altitude Atacama Desert soil.</title>
        <authorList>
            <person name="Carro L."/>
            <person name="Golinska P."/>
            <person name="Klenk H.-P."/>
            <person name="Goodfellow M."/>
        </authorList>
    </citation>
    <scope>NUCLEOTIDE SEQUENCE [LARGE SCALE GENOMIC DNA]</scope>
    <source>
        <strain evidence="5 6">5R2A7</strain>
    </source>
</reference>
<dbReference type="Pfam" id="PF02230">
    <property type="entry name" value="Abhydrolase_2"/>
    <property type="match status" value="1"/>
</dbReference>
<evidence type="ECO:0000256" key="2">
    <source>
        <dbReference type="ARBA" id="ARBA00022801"/>
    </source>
</evidence>
<dbReference type="InterPro" id="IPR029058">
    <property type="entry name" value="AB_hydrolase_fold"/>
</dbReference>
<organism evidence="5 6">
    <name type="scientific">Micromonospora acroterricola</name>
    <dbReference type="NCBI Taxonomy" id="2202421"/>
    <lineage>
        <taxon>Bacteria</taxon>
        <taxon>Bacillati</taxon>
        <taxon>Actinomycetota</taxon>
        <taxon>Actinomycetes</taxon>
        <taxon>Micromonosporales</taxon>
        <taxon>Micromonosporaceae</taxon>
        <taxon>Micromonospora</taxon>
    </lineage>
</organism>
<dbReference type="RefSeq" id="WP_109815610.1">
    <property type="nucleotide sequence ID" value="NZ_QGKR01000079.1"/>
</dbReference>
<sequence>MSDLRPPQQDPADDAHPGRLTARAHPPVASTPAGLVPLTDADGGPLAMVYAPEPAADGAAYRLVVLLHGAGGSARQGLDLLLPVADAYHLLLVAPKASASSWDLIAGGFGVDVRRIDRLLGTVFDGYPVRDVTFGGFSDGASYALSLGLANGDLVDAVLAFSPGFAAPPVTRGRPRIFVSHGVDDRVLPIDMCSRRFVPHLDSLGYDVTYEEFPGGHEIPALVRQSATAWLTAPR</sequence>
<feature type="domain" description="Phospholipase/carboxylesterase/thioesterase" evidence="4">
    <location>
        <begin position="126"/>
        <end position="221"/>
    </location>
</feature>
<proteinExistence type="predicted"/>
<dbReference type="OrthoDB" id="9765647at2"/>
<feature type="region of interest" description="Disordered" evidence="3">
    <location>
        <begin position="1"/>
        <end position="34"/>
    </location>
</feature>
<dbReference type="Gene3D" id="3.40.50.1820">
    <property type="entry name" value="alpha/beta hydrolase"/>
    <property type="match status" value="1"/>
</dbReference>
<evidence type="ECO:0000256" key="1">
    <source>
        <dbReference type="ARBA" id="ARBA00022729"/>
    </source>
</evidence>
<dbReference type="EMBL" id="QGKR01000079">
    <property type="protein sequence ID" value="PWR13234.1"/>
    <property type="molecule type" value="Genomic_DNA"/>
</dbReference>
<dbReference type="PANTHER" id="PTHR43037:SF5">
    <property type="entry name" value="FERULOYL ESTERASE"/>
    <property type="match status" value="1"/>
</dbReference>
<keyword evidence="2" id="KW-0378">Hydrolase</keyword>
<evidence type="ECO:0000313" key="5">
    <source>
        <dbReference type="EMBL" id="PWR13234.1"/>
    </source>
</evidence>
<dbReference type="InterPro" id="IPR050955">
    <property type="entry name" value="Plant_Biomass_Hydrol_Est"/>
</dbReference>
<dbReference type="Proteomes" id="UP000245410">
    <property type="component" value="Unassembled WGS sequence"/>
</dbReference>
<name>A0A317DFJ5_9ACTN</name>
<dbReference type="GO" id="GO:0016787">
    <property type="term" value="F:hydrolase activity"/>
    <property type="evidence" value="ECO:0007669"/>
    <property type="project" value="UniProtKB-KW"/>
</dbReference>
<dbReference type="InterPro" id="IPR003140">
    <property type="entry name" value="PLipase/COase/thioEstase"/>
</dbReference>
<dbReference type="AlphaFoldDB" id="A0A317DFJ5"/>
<evidence type="ECO:0000256" key="3">
    <source>
        <dbReference type="SAM" id="MobiDB-lite"/>
    </source>
</evidence>
<dbReference type="PANTHER" id="PTHR43037">
    <property type="entry name" value="UNNAMED PRODUCT-RELATED"/>
    <property type="match status" value="1"/>
</dbReference>
<evidence type="ECO:0000313" key="6">
    <source>
        <dbReference type="Proteomes" id="UP000245410"/>
    </source>
</evidence>
<dbReference type="SUPFAM" id="SSF53474">
    <property type="entry name" value="alpha/beta-Hydrolases"/>
    <property type="match status" value="1"/>
</dbReference>
<accession>A0A317DFJ5</accession>
<protein>
    <submittedName>
        <fullName evidence="5">Phospholipase</fullName>
    </submittedName>
</protein>
<gene>
    <name evidence="5" type="ORF">DKT68_01325</name>
</gene>
<keyword evidence="6" id="KW-1185">Reference proteome</keyword>